<organism evidence="1">
    <name type="scientific">marine sediment metagenome</name>
    <dbReference type="NCBI Taxonomy" id="412755"/>
    <lineage>
        <taxon>unclassified sequences</taxon>
        <taxon>metagenomes</taxon>
        <taxon>ecological metagenomes</taxon>
    </lineage>
</organism>
<evidence type="ECO:0000313" key="1">
    <source>
        <dbReference type="EMBL" id="KKK66547.1"/>
    </source>
</evidence>
<protein>
    <submittedName>
        <fullName evidence="1">Uncharacterized protein</fullName>
    </submittedName>
</protein>
<proteinExistence type="predicted"/>
<sequence>MKIEEMGKIQHTEMYDGDGNLYRGKIGEIHRIQTVEYDFMHTGEVVTECGDMTYNMDAEDFRNSFEMVHDEEGLEVEYDKKTNKKTLITGIEKSRGD</sequence>
<name>A0A0F8XBM5_9ZZZZ</name>
<comment type="caution">
    <text evidence="1">The sequence shown here is derived from an EMBL/GenBank/DDBJ whole genome shotgun (WGS) entry which is preliminary data.</text>
</comment>
<gene>
    <name evidence="1" type="ORF">LCGC14_2963000</name>
</gene>
<accession>A0A0F8XBM5</accession>
<dbReference type="AlphaFoldDB" id="A0A0F8XBM5"/>
<dbReference type="EMBL" id="LAZR01060026">
    <property type="protein sequence ID" value="KKK66547.1"/>
    <property type="molecule type" value="Genomic_DNA"/>
</dbReference>
<reference evidence="1" key="1">
    <citation type="journal article" date="2015" name="Nature">
        <title>Complex archaea that bridge the gap between prokaryotes and eukaryotes.</title>
        <authorList>
            <person name="Spang A."/>
            <person name="Saw J.H."/>
            <person name="Jorgensen S.L."/>
            <person name="Zaremba-Niedzwiedzka K."/>
            <person name="Martijn J."/>
            <person name="Lind A.E."/>
            <person name="van Eijk R."/>
            <person name="Schleper C."/>
            <person name="Guy L."/>
            <person name="Ettema T.J."/>
        </authorList>
    </citation>
    <scope>NUCLEOTIDE SEQUENCE</scope>
</reference>